<sequence length="477" mass="54164">MTSFIHRGRWKKGRVAVSCGEDETMARWEEIPELMALDSRRQLIRIPPELDVPITDRVRRLIDTAAFRRLARITQLGLVSLVYPAANHTRFEHSLGVYRLALLVLKHLSHDPRFRAQVTPHEGEKLIVAALLHDLGHWPFCHAIEDLGLPDVPPHEAFVARFLRDEPVALLLERDWGLQPDDVLNLVAKHRADGVSSLLQNILSGPLDVDKMDYLFRDSLHAGVPYGRFFDQQRLVGSLCLNERGDGLAITEKGKTAAELMVFARYVMFSEVYWHHAVRSATAMLQRSFFELKDRLDLEALFSAGEWEFIESLRQSAGQSKTAEILNGLFGPVRTLYKRIAQFHYFDGDDVYRRIAGRPYRWLVACAHHLAELLSRKLGIPVSSHQVLVDAPPVHKEIEFRVDVFFPKEATYRPLSEVSPVVRALAQEQFDHYVKRVRVFAAPSIAGEIKSLGSLTELMHQAAEATDASQDYLSNTA</sequence>
<dbReference type="AlphaFoldDB" id="A0A286RJ71"/>
<dbReference type="InterPro" id="IPR003607">
    <property type="entry name" value="HD/PDEase_dom"/>
</dbReference>
<gene>
    <name evidence="2" type="ORF">THTE_3401</name>
</gene>
<protein>
    <submittedName>
        <fullName evidence="2">Deoxyguanosinetriphosphate triphosphohydrolase</fullName>
        <ecNumber evidence="2">3.1.5.1</ecNumber>
    </submittedName>
</protein>
<dbReference type="InterPro" id="IPR006674">
    <property type="entry name" value="HD_domain"/>
</dbReference>
<dbReference type="SUPFAM" id="SSF109604">
    <property type="entry name" value="HD-domain/PDEase-like"/>
    <property type="match status" value="1"/>
</dbReference>
<dbReference type="PANTHER" id="PTHR11373:SF4">
    <property type="entry name" value="DEOXYNUCLEOSIDE TRIPHOSPHATE TRIPHOSPHOHYDROLASE SAMHD1"/>
    <property type="match status" value="1"/>
</dbReference>
<keyword evidence="3" id="KW-1185">Reference proteome</keyword>
<dbReference type="Pfam" id="PF19276">
    <property type="entry name" value="HD_assoc_2"/>
    <property type="match status" value="1"/>
</dbReference>
<dbReference type="Gene3D" id="1.10.3210.10">
    <property type="entry name" value="Hypothetical protein af1432"/>
    <property type="match status" value="1"/>
</dbReference>
<dbReference type="PANTHER" id="PTHR11373">
    <property type="entry name" value="DEOXYNUCLEOSIDE TRIPHOSPHATE TRIPHOSPHOHYDROLASE"/>
    <property type="match status" value="1"/>
</dbReference>
<evidence type="ECO:0000259" key="1">
    <source>
        <dbReference type="SMART" id="SM00471"/>
    </source>
</evidence>
<dbReference type="Pfam" id="PF01966">
    <property type="entry name" value="HD"/>
    <property type="match status" value="1"/>
</dbReference>
<dbReference type="Proteomes" id="UP000215086">
    <property type="component" value="Chromosome"/>
</dbReference>
<organism evidence="2 3">
    <name type="scientific">Thermogutta terrifontis</name>
    <dbReference type="NCBI Taxonomy" id="1331910"/>
    <lineage>
        <taxon>Bacteria</taxon>
        <taxon>Pseudomonadati</taxon>
        <taxon>Planctomycetota</taxon>
        <taxon>Planctomycetia</taxon>
        <taxon>Pirellulales</taxon>
        <taxon>Thermoguttaceae</taxon>
        <taxon>Thermogutta</taxon>
    </lineage>
</organism>
<dbReference type="GO" id="GO:0008832">
    <property type="term" value="F:dGTPase activity"/>
    <property type="evidence" value="ECO:0007669"/>
    <property type="project" value="UniProtKB-EC"/>
</dbReference>
<evidence type="ECO:0000313" key="3">
    <source>
        <dbReference type="Proteomes" id="UP000215086"/>
    </source>
</evidence>
<feature type="domain" description="HD/PDEase" evidence="1">
    <location>
        <begin position="86"/>
        <end position="224"/>
    </location>
</feature>
<dbReference type="KEGG" id="ttf:THTE_3401"/>
<dbReference type="EMBL" id="CP018477">
    <property type="protein sequence ID" value="ASV76003.1"/>
    <property type="molecule type" value="Genomic_DNA"/>
</dbReference>
<proteinExistence type="predicted"/>
<dbReference type="InterPro" id="IPR045509">
    <property type="entry name" value="HD_assoc_2"/>
</dbReference>
<keyword evidence="2" id="KW-0378">Hydrolase</keyword>
<evidence type="ECO:0000313" key="2">
    <source>
        <dbReference type="EMBL" id="ASV76003.1"/>
    </source>
</evidence>
<dbReference type="GO" id="GO:0006203">
    <property type="term" value="P:dGTP catabolic process"/>
    <property type="evidence" value="ECO:0007669"/>
    <property type="project" value="TreeGrafter"/>
</dbReference>
<accession>A0A286RJ71</accession>
<reference evidence="2 3" key="1">
    <citation type="journal article" name="Front. Microbiol.">
        <title>Sugar Metabolism of the First Thermophilic Planctomycete Thermogutta terrifontis: Comparative Genomic and Transcriptomic Approaches.</title>
        <authorList>
            <person name="Elcheninov A.G."/>
            <person name="Menzel P."/>
            <person name="Gudbergsdottir S.R."/>
            <person name="Slesarev A.I."/>
            <person name="Kadnikov V.V."/>
            <person name="Krogh A."/>
            <person name="Bonch-Osmolovskaya E.A."/>
            <person name="Peng X."/>
            <person name="Kublanov I.V."/>
        </authorList>
    </citation>
    <scope>NUCLEOTIDE SEQUENCE [LARGE SCALE GENOMIC DNA]</scope>
    <source>
        <strain evidence="2 3">R1</strain>
    </source>
</reference>
<dbReference type="SMART" id="SM00471">
    <property type="entry name" value="HDc"/>
    <property type="match status" value="1"/>
</dbReference>
<dbReference type="InterPro" id="IPR050135">
    <property type="entry name" value="dGTPase-like"/>
</dbReference>
<dbReference type="EC" id="3.1.5.1" evidence="2"/>
<dbReference type="CDD" id="cd00077">
    <property type="entry name" value="HDc"/>
    <property type="match status" value="1"/>
</dbReference>
<name>A0A286RJ71_9BACT</name>